<proteinExistence type="predicted"/>
<dbReference type="AlphaFoldDB" id="A0A540WVX1"/>
<dbReference type="OrthoDB" id="5526440at2"/>
<protein>
    <submittedName>
        <fullName evidence="1">Uncharacterized protein</fullName>
    </submittedName>
</protein>
<organism evidence="1 2">
    <name type="scientific">Myxococcus llanfairpwllgwyngyllgogerychwyrndrobwllllantysiliogogogochensis</name>
    <dbReference type="NCBI Taxonomy" id="2590453"/>
    <lineage>
        <taxon>Bacteria</taxon>
        <taxon>Pseudomonadati</taxon>
        <taxon>Myxococcota</taxon>
        <taxon>Myxococcia</taxon>
        <taxon>Myxococcales</taxon>
        <taxon>Cystobacterineae</taxon>
        <taxon>Myxococcaceae</taxon>
        <taxon>Myxococcus</taxon>
    </lineage>
</organism>
<gene>
    <name evidence="1" type="ORF">FJV41_25410</name>
</gene>
<comment type="caution">
    <text evidence="1">The sequence shown here is derived from an EMBL/GenBank/DDBJ whole genome shotgun (WGS) entry which is preliminary data.</text>
</comment>
<dbReference type="PANTHER" id="PTHR31013:SF2">
    <property type="entry name" value="THAUMATIN-LIKE PROTEIN"/>
    <property type="match status" value="1"/>
</dbReference>
<dbReference type="PROSITE" id="PS51367">
    <property type="entry name" value="THAUMATIN_2"/>
    <property type="match status" value="1"/>
</dbReference>
<dbReference type="EMBL" id="VIFM01000110">
    <property type="protein sequence ID" value="TQF13153.1"/>
    <property type="molecule type" value="Genomic_DNA"/>
</dbReference>
<dbReference type="Gene3D" id="2.60.110.10">
    <property type="entry name" value="Thaumatin"/>
    <property type="match status" value="2"/>
</dbReference>
<dbReference type="PANTHER" id="PTHR31013">
    <property type="entry name" value="THAUMATIN FAMILY PROTEIN-RELATED"/>
    <property type="match status" value="1"/>
</dbReference>
<reference evidence="1 2" key="1">
    <citation type="submission" date="2019-06" db="EMBL/GenBank/DDBJ databases">
        <authorList>
            <person name="Livingstone P."/>
            <person name="Whitworth D."/>
        </authorList>
    </citation>
    <scope>NUCLEOTIDE SEQUENCE [LARGE SCALE GENOMIC DNA]</scope>
    <source>
        <strain evidence="1 2">AM401</strain>
    </source>
</reference>
<dbReference type="SUPFAM" id="SSF49870">
    <property type="entry name" value="Osmotin, thaumatin-like protein"/>
    <property type="match status" value="1"/>
</dbReference>
<dbReference type="Pfam" id="PF00314">
    <property type="entry name" value="Thaumatin"/>
    <property type="match status" value="2"/>
</dbReference>
<dbReference type="RefSeq" id="WP_141645135.1">
    <property type="nucleotide sequence ID" value="NZ_VIFM01000110.1"/>
</dbReference>
<evidence type="ECO:0000313" key="1">
    <source>
        <dbReference type="EMBL" id="TQF13153.1"/>
    </source>
</evidence>
<sequence>MVSRRLVAPVVSLGLSALVLVLAVGNGCRTTGTGLRTTADSSPPVTCPPGFRPFTLTNQASQTVWIGQTAGAAPPPFACTTDTDCGPNQQCNNPGCTSSADCNAGNMCDTNTGQCMVATGSACNGGAPIVTVNLPSMQCTGAKQVAACAGCGSEGCDSTTGLCKCATGGQGVCPTGTTCANTVQECSLANGGTCYFQQVVPGENQACGSGSTTCPTGQTCDVELGLCQYSRTDGGVPLDALELTPQETATLCMPSSLPPAYANLQPQLTACTQDSQCQSNRCLVASGPDITNPPTDCPQDAGSTACLCRPVVGWSGGIFGRTGCQADGTKCQSADCGNGPGMPCPLGKGGTNPFAAAEFTLQPNASDFYDVTVINGANVSIQMGPTNDGGFAPASQPSPYNCGTAGSRVAQSVPDAGTLEACSWQFTPDTTAGLSADYSTLLRAITLPTCSQNSDCGAGTTCISGVCQPTLTKCALTEPYCAGNAVCSNPNNPAAGYCSTCASNSDCAGLDDGGTPTCGTAFLPGVNTMTPLIQTCGQSIGWWSYEDLCAAMPPFSYGPLNCAQPMSAGTVTDTLNNLFQCAGNFGQSCYNSSAGNTPACCGCPTFPGNPAGGFWPTTLEAGNNPAQQAQGQCINNNTTWAQNVQPWLAFLKKACPTAYTYAYDDATSTFTCMTAGTGGPDGGTPNSVGYGLVFGDVN</sequence>
<name>A0A540WVX1_9BACT</name>
<evidence type="ECO:0000313" key="2">
    <source>
        <dbReference type="Proteomes" id="UP000315369"/>
    </source>
</evidence>
<dbReference type="Proteomes" id="UP000315369">
    <property type="component" value="Unassembled WGS sequence"/>
</dbReference>
<dbReference type="InterPro" id="IPR037176">
    <property type="entry name" value="Osmotin/thaumatin-like_sf"/>
</dbReference>
<keyword evidence="2" id="KW-1185">Reference proteome</keyword>
<dbReference type="InterPro" id="IPR001938">
    <property type="entry name" value="Thaumatin"/>
</dbReference>
<accession>A0A540WVX1</accession>